<dbReference type="OrthoDB" id="3796612at2759"/>
<dbReference type="STRING" id="694573.A0A194URB0"/>
<sequence>MAEYQPLSDDIHTILDESLEAEEGMDGPDDSSFGLGLEINGQEGGFHTSNDPTDRFQRMTVTERRGPVDIRCKSTAVIHGSYSPDSEDEATLLVYDFYFDATKRFRRITWAHVKFEFSSSVPNSPSPEIDNIAPFGWWSLLETSQEEHIERGTEVNLSAGYGGASLGGTQKWSKAVDRTTTDSSMLRGRTLCNENGKETGVEFVLHENATTKKGIPSFLRTAVLLKRKTREQFECAVKIDMEADWRTQMTRLFAAKDEDDPVYFDPELPPTNKLKDFKDKFLADNLGSIKLDQIFDTTIYTTFGNPVKIQAKTNS</sequence>
<evidence type="ECO:0000313" key="1">
    <source>
        <dbReference type="EMBL" id="KUI54184.1"/>
    </source>
</evidence>
<protein>
    <submittedName>
        <fullName evidence="1">Uncharacterized protein</fullName>
    </submittedName>
</protein>
<gene>
    <name evidence="1" type="ORF">VP1G_01597</name>
</gene>
<keyword evidence="2" id="KW-1185">Reference proteome</keyword>
<proteinExistence type="predicted"/>
<dbReference type="AlphaFoldDB" id="A0A194URB0"/>
<accession>A0A194URB0</accession>
<reference evidence="2" key="1">
    <citation type="submission" date="2014-12" db="EMBL/GenBank/DDBJ databases">
        <title>Genome Sequence of Valsa Canker Pathogens Uncovers a Specific Adaption of Colonization on Woody Bark.</title>
        <authorList>
            <person name="Yin Z."/>
            <person name="Liu H."/>
            <person name="Gao X."/>
            <person name="Li Z."/>
            <person name="Song N."/>
            <person name="Ke X."/>
            <person name="Dai Q."/>
            <person name="Wu Y."/>
            <person name="Sun Y."/>
            <person name="Xu J.-R."/>
            <person name="Kang Z.K."/>
            <person name="Wang L."/>
            <person name="Huang L."/>
        </authorList>
    </citation>
    <scope>NUCLEOTIDE SEQUENCE [LARGE SCALE GENOMIC DNA]</scope>
    <source>
        <strain evidence="2">SXYL134</strain>
    </source>
</reference>
<dbReference type="EMBL" id="KN714672">
    <property type="protein sequence ID" value="KUI54184.1"/>
    <property type="molecule type" value="Genomic_DNA"/>
</dbReference>
<name>A0A194URB0_CYTMA</name>
<evidence type="ECO:0000313" key="2">
    <source>
        <dbReference type="Proteomes" id="UP000078576"/>
    </source>
</evidence>
<organism evidence="1 2">
    <name type="scientific">Cytospora mali</name>
    <name type="common">Apple Valsa canker fungus</name>
    <name type="synonym">Valsa mali</name>
    <dbReference type="NCBI Taxonomy" id="578113"/>
    <lineage>
        <taxon>Eukaryota</taxon>
        <taxon>Fungi</taxon>
        <taxon>Dikarya</taxon>
        <taxon>Ascomycota</taxon>
        <taxon>Pezizomycotina</taxon>
        <taxon>Sordariomycetes</taxon>
        <taxon>Sordariomycetidae</taxon>
        <taxon>Diaporthales</taxon>
        <taxon>Cytosporaceae</taxon>
        <taxon>Cytospora</taxon>
    </lineage>
</organism>
<dbReference type="Proteomes" id="UP000078576">
    <property type="component" value="Unassembled WGS sequence"/>
</dbReference>